<keyword evidence="1" id="KW-0812">Transmembrane</keyword>
<accession>A0A1D2YSB1</accession>
<name>A0A1D2YSB1_9BACI</name>
<evidence type="ECO:0000259" key="2">
    <source>
        <dbReference type="Pfam" id="PF13490"/>
    </source>
</evidence>
<dbReference type="AlphaFoldDB" id="A0A1D2YSB1"/>
<evidence type="ECO:0000313" key="4">
    <source>
        <dbReference type="Proteomes" id="UP000243739"/>
    </source>
</evidence>
<organism evidence="3 4">
    <name type="scientific">Vulcanibacillus modesticaldus</name>
    <dbReference type="NCBI Taxonomy" id="337097"/>
    <lineage>
        <taxon>Bacteria</taxon>
        <taxon>Bacillati</taxon>
        <taxon>Bacillota</taxon>
        <taxon>Bacilli</taxon>
        <taxon>Bacillales</taxon>
        <taxon>Bacillaceae</taxon>
        <taxon>Vulcanibacillus</taxon>
    </lineage>
</organism>
<dbReference type="InterPro" id="IPR027383">
    <property type="entry name" value="Znf_put"/>
</dbReference>
<dbReference type="Pfam" id="PF13490">
    <property type="entry name" value="zf-HC2"/>
    <property type="match status" value="1"/>
</dbReference>
<feature type="transmembrane region" description="Helical" evidence="1">
    <location>
        <begin position="91"/>
        <end position="111"/>
    </location>
</feature>
<proteinExistence type="predicted"/>
<evidence type="ECO:0000256" key="1">
    <source>
        <dbReference type="SAM" id="Phobius"/>
    </source>
</evidence>
<sequence length="237" mass="27539">MINCQEAKMLISQNLDGELNELEQKQLKEHLFSCLDCQEYQQKIKKLDDHLSSLPDLKLQESIVDQLFNDDTIMIKDKNKKTKWINKWSKITGVVAAAVLIFFMLPFSPFLEDNDFKLKNNNYESALDSSEMYARTSPEKITNFSEQNNVIGEDETAVSITSDVVIPYRVVNENNQLVIYKGGKIIFNSKKWESDLSLKWRFEGDNQLVYSVYSKDNKLITEYLIDLVNLTEEKLEN</sequence>
<evidence type="ECO:0000313" key="3">
    <source>
        <dbReference type="EMBL" id="OEF96907.1"/>
    </source>
</evidence>
<dbReference type="RefSeq" id="WP_069657540.1">
    <property type="nucleotide sequence ID" value="NZ_MIJF01000078.1"/>
</dbReference>
<feature type="domain" description="Putative zinc-finger" evidence="2">
    <location>
        <begin position="4"/>
        <end position="38"/>
    </location>
</feature>
<keyword evidence="1" id="KW-1133">Transmembrane helix</keyword>
<comment type="caution">
    <text evidence="3">The sequence shown here is derived from an EMBL/GenBank/DDBJ whole genome shotgun (WGS) entry which is preliminary data.</text>
</comment>
<dbReference type="Proteomes" id="UP000243739">
    <property type="component" value="Unassembled WGS sequence"/>
</dbReference>
<keyword evidence="4" id="KW-1185">Reference proteome</keyword>
<gene>
    <name evidence="3" type="ORF">BHF71_04045</name>
</gene>
<dbReference type="EMBL" id="MIJF01000078">
    <property type="protein sequence ID" value="OEF96907.1"/>
    <property type="molecule type" value="Genomic_DNA"/>
</dbReference>
<protein>
    <recommendedName>
        <fullName evidence="2">Putative zinc-finger domain-containing protein</fullName>
    </recommendedName>
</protein>
<dbReference type="STRING" id="337097.BHF71_04045"/>
<reference evidence="3 4" key="1">
    <citation type="submission" date="2016-09" db="EMBL/GenBank/DDBJ databases">
        <title>Draft genome sequence for the type strain of Vulcanibacillus modesticaldus BR, a strictly anaerobic, moderately thermophilic, and nitrate-reducing bacterium from deep sea-hydrothermal vents of the Mid-Atlantic Ridge.</title>
        <authorList>
            <person name="Abin C.A."/>
            <person name="Hollibaugh J.T."/>
        </authorList>
    </citation>
    <scope>NUCLEOTIDE SEQUENCE [LARGE SCALE GENOMIC DNA]</scope>
    <source>
        <strain evidence="3 4">BR</strain>
    </source>
</reference>
<keyword evidence="1" id="KW-0472">Membrane</keyword>